<evidence type="ECO:0000256" key="5">
    <source>
        <dbReference type="SAM" id="Phobius"/>
    </source>
</evidence>
<keyword evidence="2 5" id="KW-0812">Transmembrane</keyword>
<feature type="transmembrane region" description="Helical" evidence="5">
    <location>
        <begin position="21"/>
        <end position="42"/>
    </location>
</feature>
<dbReference type="EMBL" id="DXEK01000181">
    <property type="protein sequence ID" value="HIX78105.1"/>
    <property type="molecule type" value="Genomic_DNA"/>
</dbReference>
<dbReference type="SUPFAM" id="SSF90123">
    <property type="entry name" value="ABC transporter transmembrane region"/>
    <property type="match status" value="1"/>
</dbReference>
<reference evidence="6" key="1">
    <citation type="journal article" date="2021" name="PeerJ">
        <title>Extensive microbial diversity within the chicken gut microbiome revealed by metagenomics and culture.</title>
        <authorList>
            <person name="Gilroy R."/>
            <person name="Ravi A."/>
            <person name="Getino M."/>
            <person name="Pursley I."/>
            <person name="Horton D.L."/>
            <person name="Alikhan N.F."/>
            <person name="Baker D."/>
            <person name="Gharbi K."/>
            <person name="Hall N."/>
            <person name="Watson M."/>
            <person name="Adriaenssens E.M."/>
            <person name="Foster-Nyarko E."/>
            <person name="Jarju S."/>
            <person name="Secka A."/>
            <person name="Antonio M."/>
            <person name="Oren A."/>
            <person name="Chaudhuri R.R."/>
            <person name="La Ragione R."/>
            <person name="Hildebrand F."/>
            <person name="Pallen M.J."/>
        </authorList>
    </citation>
    <scope>NUCLEOTIDE SEQUENCE</scope>
    <source>
        <strain evidence="6">CHK183-1962</strain>
    </source>
</reference>
<protein>
    <submittedName>
        <fullName evidence="6">Uncharacterized protein</fullName>
    </submittedName>
</protein>
<evidence type="ECO:0000256" key="4">
    <source>
        <dbReference type="ARBA" id="ARBA00023136"/>
    </source>
</evidence>
<gene>
    <name evidence="6" type="ORF">H9734_11010</name>
</gene>
<dbReference type="Proteomes" id="UP000886890">
    <property type="component" value="Unassembled WGS sequence"/>
</dbReference>
<proteinExistence type="predicted"/>
<name>A0A9D1XF92_9FIRM</name>
<sequence length="63" mass="6908">MKEVTLMVKKVIGCLREYRTATIATIILTALETLLEIIVPFLQASIIDKGIYAGDRNALISTA</sequence>
<dbReference type="GO" id="GO:0005524">
    <property type="term" value="F:ATP binding"/>
    <property type="evidence" value="ECO:0007669"/>
    <property type="project" value="InterPro"/>
</dbReference>
<evidence type="ECO:0000313" key="7">
    <source>
        <dbReference type="Proteomes" id="UP000886890"/>
    </source>
</evidence>
<comment type="subcellular location">
    <subcellularLocation>
        <location evidence="1">Cell membrane</location>
        <topology evidence="1">Multi-pass membrane protein</topology>
    </subcellularLocation>
</comment>
<reference evidence="6" key="2">
    <citation type="submission" date="2021-04" db="EMBL/GenBank/DDBJ databases">
        <authorList>
            <person name="Gilroy R."/>
        </authorList>
    </citation>
    <scope>NUCLEOTIDE SEQUENCE</scope>
    <source>
        <strain evidence="6">CHK183-1962</strain>
    </source>
</reference>
<organism evidence="6 7">
    <name type="scientific">Candidatus Fusicatenibacter merdavium</name>
    <dbReference type="NCBI Taxonomy" id="2838600"/>
    <lineage>
        <taxon>Bacteria</taxon>
        <taxon>Bacillati</taxon>
        <taxon>Bacillota</taxon>
        <taxon>Clostridia</taxon>
        <taxon>Lachnospirales</taxon>
        <taxon>Lachnospiraceae</taxon>
        <taxon>Fusicatenibacter</taxon>
    </lineage>
</organism>
<dbReference type="GO" id="GO:0005886">
    <property type="term" value="C:plasma membrane"/>
    <property type="evidence" value="ECO:0007669"/>
    <property type="project" value="UniProtKB-SubCell"/>
</dbReference>
<accession>A0A9D1XF92</accession>
<dbReference type="InterPro" id="IPR036640">
    <property type="entry name" value="ABC1_TM_sf"/>
</dbReference>
<evidence type="ECO:0000256" key="3">
    <source>
        <dbReference type="ARBA" id="ARBA00022989"/>
    </source>
</evidence>
<evidence type="ECO:0000256" key="2">
    <source>
        <dbReference type="ARBA" id="ARBA00022692"/>
    </source>
</evidence>
<dbReference type="AlphaFoldDB" id="A0A9D1XF92"/>
<keyword evidence="3 5" id="KW-1133">Transmembrane helix</keyword>
<keyword evidence="4 5" id="KW-0472">Membrane</keyword>
<comment type="caution">
    <text evidence="6">The sequence shown here is derived from an EMBL/GenBank/DDBJ whole genome shotgun (WGS) entry which is preliminary data.</text>
</comment>
<evidence type="ECO:0000256" key="1">
    <source>
        <dbReference type="ARBA" id="ARBA00004651"/>
    </source>
</evidence>
<evidence type="ECO:0000313" key="6">
    <source>
        <dbReference type="EMBL" id="HIX78105.1"/>
    </source>
</evidence>
<dbReference type="Gene3D" id="1.20.1560.10">
    <property type="entry name" value="ABC transporter type 1, transmembrane domain"/>
    <property type="match status" value="1"/>
</dbReference>